<reference evidence="2 3" key="1">
    <citation type="submission" date="2012-04" db="EMBL/GenBank/DDBJ databases">
        <authorList>
            <person name="Harkins D.M."/>
            <person name="Madupu R."/>
            <person name="Durkin A.S."/>
            <person name="Torralba M."/>
            <person name="Methe B."/>
            <person name="Sutton G.G."/>
            <person name="Nelson K.E."/>
        </authorList>
    </citation>
    <scope>NUCLEOTIDE SEQUENCE [LARGE SCALE GENOMIC DNA]</scope>
    <source>
        <strain evidence="2 3">VK64</strain>
    </source>
</reference>
<evidence type="ECO:0000313" key="3">
    <source>
        <dbReference type="Proteomes" id="UP000004473"/>
    </source>
</evidence>
<comment type="caution">
    <text evidence="2">The sequence shown here is derived from an EMBL/GenBank/DDBJ whole genome shotgun (WGS) entry which is preliminary data.</text>
</comment>
<dbReference type="AlphaFoldDB" id="I2NU52"/>
<evidence type="ECO:0000256" key="1">
    <source>
        <dbReference type="SAM" id="Phobius"/>
    </source>
</evidence>
<gene>
    <name evidence="2" type="ORF">HMPREF1051_2615</name>
</gene>
<keyword evidence="1" id="KW-0812">Transmembrane</keyword>
<dbReference type="PATRIC" id="fig|1095748.3.peg.992"/>
<organism evidence="2 3">
    <name type="scientific">Neisseria sicca VK64</name>
    <dbReference type="NCBI Taxonomy" id="1095748"/>
    <lineage>
        <taxon>Bacteria</taxon>
        <taxon>Pseudomonadati</taxon>
        <taxon>Pseudomonadota</taxon>
        <taxon>Betaproteobacteria</taxon>
        <taxon>Neisseriales</taxon>
        <taxon>Neisseriaceae</taxon>
        <taxon>Neisseria</taxon>
    </lineage>
</organism>
<name>I2NU52_NEISI</name>
<keyword evidence="1" id="KW-1133">Transmembrane helix</keyword>
<feature type="transmembrane region" description="Helical" evidence="1">
    <location>
        <begin position="48"/>
        <end position="69"/>
    </location>
</feature>
<sequence length="83" mass="8946">MGVGRDVFQTASLGKAYAAFSVVIPAQAGIHICSQASSDKNQETEYRLWIPACAGMTAVRLFGFIAILYQMSSETVDSDVRPT</sequence>
<evidence type="ECO:0000313" key="2">
    <source>
        <dbReference type="EMBL" id="EIG29363.1"/>
    </source>
</evidence>
<proteinExistence type="predicted"/>
<keyword evidence="1" id="KW-0472">Membrane</keyword>
<accession>I2NU52</accession>
<protein>
    <submittedName>
        <fullName evidence="2">Uncharacterized protein</fullName>
    </submittedName>
</protein>
<dbReference type="Proteomes" id="UP000004473">
    <property type="component" value="Unassembled WGS sequence"/>
</dbReference>
<dbReference type="EMBL" id="AJMT01000074">
    <property type="protein sequence ID" value="EIG29363.1"/>
    <property type="molecule type" value="Genomic_DNA"/>
</dbReference>